<evidence type="ECO:0000313" key="1">
    <source>
        <dbReference type="EMBL" id="SHF20731.1"/>
    </source>
</evidence>
<dbReference type="EMBL" id="FQVL01000010">
    <property type="protein sequence ID" value="SHF20731.1"/>
    <property type="molecule type" value="Genomic_DNA"/>
</dbReference>
<sequence length="69" mass="8056">MKREHPLIMIEHHNADEMSELIESIMQAGFNLKFRCAFDIGLNNERYVYEVIGNPDSKQHLLPTISKQN</sequence>
<organism evidence="1 2">
    <name type="scientific">Seinonella peptonophila</name>
    <dbReference type="NCBI Taxonomy" id="112248"/>
    <lineage>
        <taxon>Bacteria</taxon>
        <taxon>Bacillati</taxon>
        <taxon>Bacillota</taxon>
        <taxon>Bacilli</taxon>
        <taxon>Bacillales</taxon>
        <taxon>Thermoactinomycetaceae</taxon>
        <taxon>Seinonella</taxon>
    </lineage>
</organism>
<name>A0A1M4ZRT9_9BACL</name>
<dbReference type="RefSeq" id="WP_073156044.1">
    <property type="nucleotide sequence ID" value="NZ_FQVL01000010.1"/>
</dbReference>
<keyword evidence="2" id="KW-1185">Reference proteome</keyword>
<evidence type="ECO:0000313" key="2">
    <source>
        <dbReference type="Proteomes" id="UP000184476"/>
    </source>
</evidence>
<reference evidence="1 2" key="1">
    <citation type="submission" date="2016-11" db="EMBL/GenBank/DDBJ databases">
        <authorList>
            <person name="Jaros S."/>
            <person name="Januszkiewicz K."/>
            <person name="Wedrychowicz H."/>
        </authorList>
    </citation>
    <scope>NUCLEOTIDE SEQUENCE [LARGE SCALE GENOMIC DNA]</scope>
    <source>
        <strain evidence="1 2">DSM 44666</strain>
    </source>
</reference>
<gene>
    <name evidence="1" type="ORF">SAMN05444392_11079</name>
</gene>
<dbReference type="STRING" id="112248.SAMN05444392_11079"/>
<dbReference type="Proteomes" id="UP000184476">
    <property type="component" value="Unassembled WGS sequence"/>
</dbReference>
<accession>A0A1M4ZRT9</accession>
<protein>
    <submittedName>
        <fullName evidence="1">Uncharacterized protein</fullName>
    </submittedName>
</protein>
<proteinExistence type="predicted"/>
<dbReference type="AlphaFoldDB" id="A0A1M4ZRT9"/>